<evidence type="ECO:0000259" key="2">
    <source>
        <dbReference type="Pfam" id="PF25199"/>
    </source>
</evidence>
<dbReference type="CDD" id="cd00009">
    <property type="entry name" value="AAA"/>
    <property type="match status" value="1"/>
</dbReference>
<organism evidence="3 4">
    <name type="scientific">Sulfidibacter corallicola</name>
    <dbReference type="NCBI Taxonomy" id="2818388"/>
    <lineage>
        <taxon>Bacteria</taxon>
        <taxon>Pseudomonadati</taxon>
        <taxon>Acidobacteriota</taxon>
        <taxon>Holophagae</taxon>
        <taxon>Acanthopleuribacterales</taxon>
        <taxon>Acanthopleuribacteraceae</taxon>
        <taxon>Sulfidibacter</taxon>
    </lineage>
</organism>
<dbReference type="Gene3D" id="3.40.50.300">
    <property type="entry name" value="P-loop containing nucleotide triphosphate hydrolases"/>
    <property type="match status" value="2"/>
</dbReference>
<dbReference type="SMART" id="SM00386">
    <property type="entry name" value="HAT"/>
    <property type="match status" value="4"/>
</dbReference>
<dbReference type="RefSeq" id="WP_237383543.1">
    <property type="nucleotide sequence ID" value="NZ_CP071793.1"/>
</dbReference>
<dbReference type="KEGG" id="scor:J3U87_13380"/>
<sequence>MTFDELIARIARASQQRRLSLFLGDAPALALDYPTLETALDQLADYFLSGESLDSGRKGRVTKYRDQRDWLRLTKTIADAEPEAYLRQLKRLFAGPWVDQPSQPPWWLRALIALKPVLIVTADRGPLPTASIARGYTPVTWRDRDLLDNLPHAEGHHLVAVQGHSLEPANLVLTLDQMKAFSGEHGEPVRRLLRRIRVDHLCLLAGFRAEDPFLTGLALSAGPALENLVALAAPNSFPHLTELTTLWPRQSEAPEDPLRTVASRLIAEINGQLPPEIEPSPGHETGEAVPLGLEDLRRLPPAEENRVRDFYRGHPIDWTLVRDGHTIPRREAGQVIDLIAKGRKAVLVTGPTGTGKSTILMQAAQVLLEEGYTIIRLKKPQRVTKVHGNLAILVEDGSRYYGLANLIQEMGRRKGVVVLIAARTHEWANLQGMRRQANLAAIARIAVKELNPSEIRCLAEKLVETGACSKETDVASLTQRLESRLNGNRDLLAALLEATHGRKLVDILTEALEEIAGWIEGCTLLELLGSIVLIEALPTKSGTSLACSAKLLGLVLGLPRKALDAALDRLRGEVRPRHSGVDDLVSRDEVIGSHLYRILFEGDSPLLDVIHVGTQVLWAAHLVGMAETRSRHRQLMSMIPNHFRDRGAFRTAEELYMAATRVSPRDPITWQNWARMAADPKTKGWLSKASDPRRLFEKAALADPHHAPAWQAWALMEAHADNHPEARRLFKRATLVDPGHAPSWQAWALMEARADNRAEARRLFERATLTAPHNIPSWRAWAAMELDWGEVKRAEELIAKASANCPPHEFEALIRKITEHQKRSPKQATRPEPPRAAPPQPSSRLVEWTRRTKSEIGISEYQAYLAAQHVRRSANADRDQRFLALAMIAPHLRKCLLREADSTQLPTAPAFLLTLPPEFEPNRKATRATRCFAVTRQGSLFTWLAAPRLQLFGEPRLPVEPQKIFDIPDFDSERSRVLGLYLGTASTFDPTVDLFLAAESGEQPLLFQFGLGHLDQPPIERQVLPAWMRICPVSARPGTQIADLHTLAPALEDEDHPAWAVLWNKRLWRLASGNLTAPDILRGTQATVLADRLYVLRTDQSIALFGNGEDRLNRIGRRFFRRQPVALAALPDLDGQGARLLVGYRDGRIRICADVSEPREEPWGEGCWRDIASALVAELGLNHLAAWPQWLEDIAAKRFAHEVCRPQSALQVGARLFYEFLLTQPNLEGLGDWNYWRWLTPPLGPIDYLPLLQAMRGRLRNWRRTHRSEGAAAFLAIYESLPHELREILDTYIHVSYHLDAPNTPPGTQSRDAEALAELRSRCCRTRRKFMADPNLPLAVRASIQAEIQLGFPLTQYFAKGSHGEGAHVLWTSRRGLFLWDDGHSVQTFSVTCDQPRDRLPRGQGNTGIRSVVEFDDCLHLAELNTTKLRTWRVDTDGRFGEPEIQNFPEAIRPLRVVDAGGNTLLVLSRQDHPQYGFRLLLWHRRGGGSVAAELPLRAHPLTCLAHQVVTPGTRWHIALAAGEGEWIFYGLEYVEAWDKLTLSEPFRYRSRGNVTCLNFASVGEKTWVLVGTDGGYIQVFEQVGEPMTGWRLKWLHATATEVRGIHVLSTPHHCRVLCFTSQGEVFVFDGDGRLHWHRHFYVSLVQGRLLSPATVDETTFFAVLCDARGIMALMAFEEPAPWESIVEAYRTQVKKPRRPPYTEIEVFQGPELAPCALARLVGDPETNTSHRALYLRDFGAKVLSRGVTDDQDRANIVEAAQTWSWAELEGLASFDGSHAQPNTRLWLTELLLELLARVYREEKAQTAAESADLRGTRVLADLVRGVGRELITPTALSSGKLTRWALLPSALKRAPAVCAAVILNQNLEGDEDALIGKLIAQAGFLGPDAFRALVLLAPAKWNSVAWYFGEVMGLESPRQDLGKVPFALEAEQLSDFPGVLFDFCRFLWEPERNLEFLIGAAERLTNLDYAEISQRFHSDLAILFDWLRPLAEIAKFQPLPKERQLQRLAEIGANSPVQAQSPTEAWETWIDTSRQRFMARRHDALGHFRQELLDLTRLRLENPKWEYRAERLVQLSFRPTIDGDSKQAAVHFSISLPPNSGVVKAEPSLALAWPWDGVPADRQTFRLQLEEGCQEVRLVCCTLVSGEEKHCQDWRLPLPPHPHTAPERLLGALPDLVAHQVSEWSRLSPGLHLLAFDPDLGEEVYLEAARQCDLPIVALDALFTGPKGELFSDQNILAKVGWDHSESAQNEPHRQILVTSAVDTVERLLKKESETVLRKFQEALRRGSSRTSCWLLPKSLAFTLSGRLGESALLVPLFAPKKLPLHLQHDLILWVMARSGVRESQAAAVVGALGNHLSLIDDWTRAPTSLDTYLKESSKPRNLLTSQFRGLSPLALANLIILVYCRTWIPAVRPIPAEVTCLPEKNKNDEGRGCGQDLSEIAVLKSDKRSDVRSHSAEPEGTWVRGYHAGQGRNPKPSVLNALRDLGDALPDSERNLCRHLLQDRGILGQEEGLVFLRQPYLNILEQWVDPESWGRSFAETILEAPFYQSLGFRALAKAGKGLRSLISHMTQAGLDTLAELGSPSPDWGRLAELLSGAPAQLVQELELSGPQQRLLGDIRARLGPTPVFSIHQNAGSPVRSDLPEASHIFPQASTNWLVFCEVAHEPDQAWWRNMIANYEVGVTLILVYREVSHIPSAKSNRVSFLDSGALKEMAGSNEVADTFWLHVRNRIGLLRFNIYQAGSPLIPGSEVFVGRTRETERILAGIDAASFLVIGGRKIGKTSLLHHIEDVLTKLGTITPLYIDLQGVVDSRGFWRQFVKTCRKKKLAFVTSGDIEERLSRTLATLPRPVLLLNEVDGLALYANPFLVTLRRMSHDGECQFVMAGYQGAYGGLEQANSALHNWFPVSEGSPAIVLGSLDSEAATSLVDLLETSRLRLQYEDPQLRAWARTELPRRTHGIPILLQEQCDLIVRRLDARNSTVITRADLAPPAGDPPIWSLFQRIQVPFDVASRRSSPNAAPRHNYKEHNHMRLWRFLLMSATVHCLYIGRKDGEFSEEALRRVKNGAVHFTVLEAWGYAHEQLRSLNENHRQMAFREFTLDVCKNIFDYLALTVFVGVEVDEETRYHFHDHLYPNELRRFLHRKGREWRDYLDNLAKRFGKSLAELEASS</sequence>
<dbReference type="InterPro" id="IPR003107">
    <property type="entry name" value="HAT"/>
</dbReference>
<dbReference type="PANTHER" id="PTHR44917:SF1">
    <property type="entry name" value="PROTEIN HIGH CHLOROPHYLL FLUORESCENT 107"/>
    <property type="match status" value="1"/>
</dbReference>
<feature type="domain" description="Novel STAND NTPase 5" evidence="2">
    <location>
        <begin position="308"/>
        <end position="434"/>
    </location>
</feature>
<dbReference type="EMBL" id="CP071793">
    <property type="protein sequence ID" value="QTD53440.1"/>
    <property type="molecule type" value="Genomic_DNA"/>
</dbReference>
<evidence type="ECO:0000313" key="4">
    <source>
        <dbReference type="Proteomes" id="UP000663929"/>
    </source>
</evidence>
<dbReference type="InterPro" id="IPR027417">
    <property type="entry name" value="P-loop_NTPase"/>
</dbReference>
<dbReference type="GO" id="GO:0006417">
    <property type="term" value="P:regulation of translation"/>
    <property type="evidence" value="ECO:0007669"/>
    <property type="project" value="TreeGrafter"/>
</dbReference>
<dbReference type="SUPFAM" id="SSF48452">
    <property type="entry name" value="TPR-like"/>
    <property type="match status" value="1"/>
</dbReference>
<dbReference type="Pfam" id="PF25199">
    <property type="entry name" value="nSTAND_NTPase5"/>
    <property type="match status" value="1"/>
</dbReference>
<dbReference type="GO" id="GO:0003727">
    <property type="term" value="F:single-stranded RNA binding"/>
    <property type="evidence" value="ECO:0007669"/>
    <property type="project" value="TreeGrafter"/>
</dbReference>
<dbReference type="SUPFAM" id="SSF52540">
    <property type="entry name" value="P-loop containing nucleoside triphosphate hydrolases"/>
    <property type="match status" value="2"/>
</dbReference>
<feature type="region of interest" description="Disordered" evidence="1">
    <location>
        <begin position="820"/>
        <end position="845"/>
    </location>
</feature>
<dbReference type="InterPro" id="IPR044624">
    <property type="entry name" value="Mbb1-like"/>
</dbReference>
<protein>
    <recommendedName>
        <fullName evidence="2">Novel STAND NTPase 5 domain-containing protein</fullName>
    </recommendedName>
</protein>
<dbReference type="GO" id="GO:0006397">
    <property type="term" value="P:mRNA processing"/>
    <property type="evidence" value="ECO:0007669"/>
    <property type="project" value="InterPro"/>
</dbReference>
<evidence type="ECO:0000313" key="3">
    <source>
        <dbReference type="EMBL" id="QTD53440.1"/>
    </source>
</evidence>
<accession>A0A8A4TV90</accession>
<dbReference type="PANTHER" id="PTHR44917">
    <property type="entry name" value="PROTEIN HIGH CHLOROPHYLL FLUORESCENT 107"/>
    <property type="match status" value="1"/>
</dbReference>
<dbReference type="InterPro" id="IPR057574">
    <property type="entry name" value="nSTAND_NTPase5_dom"/>
</dbReference>
<dbReference type="Gene3D" id="1.25.40.10">
    <property type="entry name" value="Tetratricopeptide repeat domain"/>
    <property type="match status" value="1"/>
</dbReference>
<dbReference type="GO" id="GO:0003729">
    <property type="term" value="F:mRNA binding"/>
    <property type="evidence" value="ECO:0007669"/>
    <property type="project" value="InterPro"/>
</dbReference>
<proteinExistence type="predicted"/>
<reference evidence="3" key="1">
    <citation type="submission" date="2021-03" db="EMBL/GenBank/DDBJ databases">
        <title>Acanthopleuribacteraceae sp. M133.</title>
        <authorList>
            <person name="Wang G."/>
        </authorList>
    </citation>
    <scope>NUCLEOTIDE SEQUENCE</scope>
    <source>
        <strain evidence="3">M133</strain>
    </source>
</reference>
<evidence type="ECO:0000256" key="1">
    <source>
        <dbReference type="SAM" id="MobiDB-lite"/>
    </source>
</evidence>
<name>A0A8A4TV90_SULCO</name>
<dbReference type="Proteomes" id="UP000663929">
    <property type="component" value="Chromosome"/>
</dbReference>
<dbReference type="InterPro" id="IPR011990">
    <property type="entry name" value="TPR-like_helical_dom_sf"/>
</dbReference>
<keyword evidence="4" id="KW-1185">Reference proteome</keyword>
<gene>
    <name evidence="3" type="ORF">J3U87_13380</name>
</gene>